<keyword evidence="3" id="KW-0067">ATP-binding</keyword>
<dbReference type="RefSeq" id="XP_067546330.1">
    <property type="nucleotide sequence ID" value="XM_067693961.1"/>
</dbReference>
<evidence type="ECO:0000256" key="1">
    <source>
        <dbReference type="ARBA" id="ARBA00006485"/>
    </source>
</evidence>
<dbReference type="SUPFAM" id="SSF56112">
    <property type="entry name" value="Protein kinase-like (PK-like)"/>
    <property type="match status" value="1"/>
</dbReference>
<dbReference type="InterPro" id="IPR050108">
    <property type="entry name" value="CDK"/>
</dbReference>
<dbReference type="Gene3D" id="3.30.200.20">
    <property type="entry name" value="Phosphorylase Kinase, domain 1"/>
    <property type="match status" value="1"/>
</dbReference>
<comment type="caution">
    <text evidence="5">The sequence shown here is derived from an EMBL/GenBank/DDBJ whole genome shotgun (WGS) entry which is preliminary data.</text>
</comment>
<dbReference type="SMART" id="SM00220">
    <property type="entry name" value="S_TKc"/>
    <property type="match status" value="1"/>
</dbReference>
<evidence type="ECO:0000256" key="3">
    <source>
        <dbReference type="ARBA" id="ARBA00022840"/>
    </source>
</evidence>
<dbReference type="GO" id="GO:0005524">
    <property type="term" value="F:ATP binding"/>
    <property type="evidence" value="ECO:0007669"/>
    <property type="project" value="UniProtKB-KW"/>
</dbReference>
<reference evidence="5 6" key="1">
    <citation type="submission" date="2020-12" db="EMBL/GenBank/DDBJ databases">
        <title>Effect of drift, selection, and recombination on the evolution of hybrid genomes in Candida yeast pathogens.</title>
        <authorList>
            <person name="Mixao V."/>
            <person name="Ksiezopolska E."/>
            <person name="Saus E."/>
            <person name="Boekhout T."/>
            <person name="Gacser A."/>
            <person name="Gabaldon T."/>
        </authorList>
    </citation>
    <scope>NUCLEOTIDE SEQUENCE [LARGE SCALE GENOMIC DNA]</scope>
    <source>
        <strain evidence="5 6">BP57</strain>
    </source>
</reference>
<dbReference type="Proteomes" id="UP000669133">
    <property type="component" value="Unassembled WGS sequence"/>
</dbReference>
<dbReference type="InterPro" id="IPR000719">
    <property type="entry name" value="Prot_kinase_dom"/>
</dbReference>
<organism evidence="5 6">
    <name type="scientific">Candida metapsilosis</name>
    <dbReference type="NCBI Taxonomy" id="273372"/>
    <lineage>
        <taxon>Eukaryota</taxon>
        <taxon>Fungi</taxon>
        <taxon>Dikarya</taxon>
        <taxon>Ascomycota</taxon>
        <taxon>Saccharomycotina</taxon>
        <taxon>Pichiomycetes</taxon>
        <taxon>Debaryomycetaceae</taxon>
        <taxon>Candida/Lodderomyces clade</taxon>
        <taxon>Candida</taxon>
    </lineage>
</organism>
<dbReference type="GO" id="GO:0004674">
    <property type="term" value="F:protein serine/threonine kinase activity"/>
    <property type="evidence" value="ECO:0007669"/>
    <property type="project" value="TreeGrafter"/>
</dbReference>
<gene>
    <name evidence="5" type="ORF">I9W82_004847</name>
</gene>
<keyword evidence="6" id="KW-1185">Reference proteome</keyword>
<sequence length="356" mass="41485">MKLDDLYTDKQLIYNTPISDICKAKPKQTSITSTSDYVCLKIVDVDFKIPPHSIKREITAIKSLQDHHGIVKYIEDFQIFEDVVLVLEYYPYNLNQLMRNKKYCRKRTRYNLDGGGEGSSGVKYTLSNLISPPQAKQFVTNLISAVRFIHENNIIHRDLKPNNILFIKDDIGQPVIADFGVCYNLLDPPEDEPLAQKYTDVCTGIYKAPELLLNITNYSFEIDIWSVAIIMTILYSPDFKSILVREDHASGGSVDDGEEEEEQLHNESSISDLHLLSCIFKVFGTPTYRKDELQTDEDRDEMYWPELNNDDCHFKKFNLKRFQRMGLDKIIPKCEDEEMKQLFQKMTRYDRQKRSF</sequence>
<dbReference type="PROSITE" id="PS00108">
    <property type="entry name" value="PROTEIN_KINASE_ST"/>
    <property type="match status" value="1"/>
</dbReference>
<accession>A0A8H8D907</accession>
<dbReference type="InterPro" id="IPR011009">
    <property type="entry name" value="Kinase-like_dom_sf"/>
</dbReference>
<dbReference type="PANTHER" id="PTHR24056:SF508">
    <property type="entry name" value="CYCLIN-DEPENDENT KINASE 10"/>
    <property type="match status" value="1"/>
</dbReference>
<dbReference type="GeneID" id="93653476"/>
<dbReference type="EMBL" id="JAEOAQ010000007">
    <property type="protein sequence ID" value="KAG5417214.1"/>
    <property type="molecule type" value="Genomic_DNA"/>
</dbReference>
<comment type="similarity">
    <text evidence="1">Belongs to the protein kinase superfamily. CMGC Ser/Thr protein kinase family. CDC2/CDKX subfamily.</text>
</comment>
<dbReference type="AlphaFoldDB" id="A0A8H8D907"/>
<dbReference type="GO" id="GO:0005634">
    <property type="term" value="C:nucleus"/>
    <property type="evidence" value="ECO:0007669"/>
    <property type="project" value="TreeGrafter"/>
</dbReference>
<dbReference type="InterPro" id="IPR008271">
    <property type="entry name" value="Ser/Thr_kinase_AS"/>
</dbReference>
<protein>
    <submittedName>
        <fullName evidence="5">CSK1</fullName>
    </submittedName>
</protein>
<feature type="domain" description="Protein kinase" evidence="4">
    <location>
        <begin position="7"/>
        <end position="356"/>
    </location>
</feature>
<evidence type="ECO:0000313" key="5">
    <source>
        <dbReference type="EMBL" id="KAG5417214.1"/>
    </source>
</evidence>
<keyword evidence="2" id="KW-0547">Nucleotide-binding</keyword>
<evidence type="ECO:0000256" key="2">
    <source>
        <dbReference type="ARBA" id="ARBA00022741"/>
    </source>
</evidence>
<name>A0A8H8D907_9ASCO</name>
<dbReference type="PANTHER" id="PTHR24056">
    <property type="entry name" value="CELL DIVISION PROTEIN KINASE"/>
    <property type="match status" value="1"/>
</dbReference>
<dbReference type="GO" id="GO:0007346">
    <property type="term" value="P:regulation of mitotic cell cycle"/>
    <property type="evidence" value="ECO:0007669"/>
    <property type="project" value="TreeGrafter"/>
</dbReference>
<dbReference type="OrthoDB" id="413582at2759"/>
<evidence type="ECO:0000259" key="4">
    <source>
        <dbReference type="PROSITE" id="PS50011"/>
    </source>
</evidence>
<evidence type="ECO:0000313" key="6">
    <source>
        <dbReference type="Proteomes" id="UP000669133"/>
    </source>
</evidence>
<proteinExistence type="inferred from homology"/>
<dbReference type="Gene3D" id="1.10.510.10">
    <property type="entry name" value="Transferase(Phosphotransferase) domain 1"/>
    <property type="match status" value="1"/>
</dbReference>
<dbReference type="Pfam" id="PF00069">
    <property type="entry name" value="Pkinase"/>
    <property type="match status" value="1"/>
</dbReference>
<dbReference type="PROSITE" id="PS50011">
    <property type="entry name" value="PROTEIN_KINASE_DOM"/>
    <property type="match status" value="1"/>
</dbReference>